<evidence type="ECO:0000313" key="2">
    <source>
        <dbReference type="Proteomes" id="UP000054279"/>
    </source>
</evidence>
<organism evidence="1 2">
    <name type="scientific">Sphaerobolus stellatus (strain SS14)</name>
    <dbReference type="NCBI Taxonomy" id="990650"/>
    <lineage>
        <taxon>Eukaryota</taxon>
        <taxon>Fungi</taxon>
        <taxon>Dikarya</taxon>
        <taxon>Basidiomycota</taxon>
        <taxon>Agaricomycotina</taxon>
        <taxon>Agaricomycetes</taxon>
        <taxon>Phallomycetidae</taxon>
        <taxon>Geastrales</taxon>
        <taxon>Sphaerobolaceae</taxon>
        <taxon>Sphaerobolus</taxon>
    </lineage>
</organism>
<sequence length="68" mass="7521">MPLHNVTVEDSSPIVVYRNYSQWIDSLNNAPDYSQYSGPSKGFNSNHNTSEVATVDFAFNGSAIYVFG</sequence>
<dbReference type="AlphaFoldDB" id="A0A0C9UQE1"/>
<keyword evidence="2" id="KW-1185">Reference proteome</keyword>
<dbReference type="Proteomes" id="UP000054279">
    <property type="component" value="Unassembled WGS sequence"/>
</dbReference>
<gene>
    <name evidence="1" type="ORF">M422DRAFT_271229</name>
</gene>
<evidence type="ECO:0000313" key="1">
    <source>
        <dbReference type="EMBL" id="KIJ27560.1"/>
    </source>
</evidence>
<name>A0A0C9UQE1_SPHS4</name>
<dbReference type="OrthoDB" id="2563669at2759"/>
<dbReference type="HOGENOM" id="CLU_2795602_0_0_1"/>
<accession>A0A0C9UQE1</accession>
<reference evidence="1 2" key="1">
    <citation type="submission" date="2014-06" db="EMBL/GenBank/DDBJ databases">
        <title>Evolutionary Origins and Diversification of the Mycorrhizal Mutualists.</title>
        <authorList>
            <consortium name="DOE Joint Genome Institute"/>
            <consortium name="Mycorrhizal Genomics Consortium"/>
            <person name="Kohler A."/>
            <person name="Kuo A."/>
            <person name="Nagy L.G."/>
            <person name="Floudas D."/>
            <person name="Copeland A."/>
            <person name="Barry K.W."/>
            <person name="Cichocki N."/>
            <person name="Veneault-Fourrey C."/>
            <person name="LaButti K."/>
            <person name="Lindquist E.A."/>
            <person name="Lipzen A."/>
            <person name="Lundell T."/>
            <person name="Morin E."/>
            <person name="Murat C."/>
            <person name="Riley R."/>
            <person name="Ohm R."/>
            <person name="Sun H."/>
            <person name="Tunlid A."/>
            <person name="Henrissat B."/>
            <person name="Grigoriev I.V."/>
            <person name="Hibbett D.S."/>
            <person name="Martin F."/>
        </authorList>
    </citation>
    <scope>NUCLEOTIDE SEQUENCE [LARGE SCALE GENOMIC DNA]</scope>
    <source>
        <strain evidence="1 2">SS14</strain>
    </source>
</reference>
<proteinExistence type="predicted"/>
<protein>
    <submittedName>
        <fullName evidence="1">Unplaced genomic scaffold SPHSTscaffold_256, whole genome shotgun sequence</fullName>
    </submittedName>
</protein>
<dbReference type="EMBL" id="KN837331">
    <property type="protein sequence ID" value="KIJ27560.1"/>
    <property type="molecule type" value="Genomic_DNA"/>
</dbReference>